<dbReference type="Proteomes" id="UP001281761">
    <property type="component" value="Unassembled WGS sequence"/>
</dbReference>
<comment type="caution">
    <text evidence="1">The sequence shown here is derived from an EMBL/GenBank/DDBJ whole genome shotgun (WGS) entry which is preliminary data.</text>
</comment>
<dbReference type="EMBL" id="JARBJD010000025">
    <property type="protein sequence ID" value="KAK2960000.1"/>
    <property type="molecule type" value="Genomic_DNA"/>
</dbReference>
<gene>
    <name evidence="1" type="ORF">BLNAU_4883</name>
</gene>
<organism evidence="1 2">
    <name type="scientific">Blattamonas nauphoetae</name>
    <dbReference type="NCBI Taxonomy" id="2049346"/>
    <lineage>
        <taxon>Eukaryota</taxon>
        <taxon>Metamonada</taxon>
        <taxon>Preaxostyla</taxon>
        <taxon>Oxymonadida</taxon>
        <taxon>Blattamonas</taxon>
    </lineage>
</organism>
<reference evidence="1 2" key="1">
    <citation type="journal article" date="2022" name="bioRxiv">
        <title>Genomics of Preaxostyla Flagellates Illuminates Evolutionary Transitions and the Path Towards Mitochondrial Loss.</title>
        <authorList>
            <person name="Novak L.V.F."/>
            <person name="Treitli S.C."/>
            <person name="Pyrih J."/>
            <person name="Halakuc P."/>
            <person name="Pipaliya S.V."/>
            <person name="Vacek V."/>
            <person name="Brzon O."/>
            <person name="Soukal P."/>
            <person name="Eme L."/>
            <person name="Dacks J.B."/>
            <person name="Karnkowska A."/>
            <person name="Elias M."/>
            <person name="Hampl V."/>
        </authorList>
    </citation>
    <scope>NUCLEOTIDE SEQUENCE [LARGE SCALE GENOMIC DNA]</scope>
    <source>
        <strain evidence="1">NAU3</strain>
        <tissue evidence="1">Gut</tissue>
    </source>
</reference>
<proteinExistence type="predicted"/>
<sequence>MSLNYEKFQTSYHGHVVRWQGMVRLVSNDLYDVEITSDGKPIGQNARAFFQVPPELQSTYYQYALDQQPRDVCGIISNLNQSAPYLILTATFPRDPTRASTCESIVQDILGQPQPVQLTIIVKPILPTEQIGSLGNGQNSYSFQIDISQSPDPTWNNRPARLCVPSQSPALNSFYQLSQSPSPSFVNVQCSFLNYTEQEGFNFLFIDFVPQSGIVPQQNQTFGFQPQQVQPQQPTNDETIYPVTCTLSSNVEETTTDNSILVRFIPITILDADPAFRSRYCVDGKIHYVVVFGRSLIDQPTRNLIATQQSCKMSLQYHTHSDTAFYFSIFYNITDTQPIVSGFPQQVQTHPQFLQAQPQMQATQSGGFTEIQQKWLDPIDGKLMTLPVYGADRKLYHEPTLSAYLDTHQGIGPNGKKWMTKFFVCQSVANEVNDYLQKYPNHPLRR</sequence>
<evidence type="ECO:0000313" key="1">
    <source>
        <dbReference type="EMBL" id="KAK2960000.1"/>
    </source>
</evidence>
<accession>A0ABQ9Y8D8</accession>
<name>A0ABQ9Y8D8_9EUKA</name>
<protein>
    <submittedName>
        <fullName evidence="1">Uncharacterized protein</fullName>
    </submittedName>
</protein>
<keyword evidence="2" id="KW-1185">Reference proteome</keyword>
<evidence type="ECO:0000313" key="2">
    <source>
        <dbReference type="Proteomes" id="UP001281761"/>
    </source>
</evidence>